<dbReference type="Pfam" id="PF03101">
    <property type="entry name" value="FAR1"/>
    <property type="match status" value="1"/>
</dbReference>
<dbReference type="InterPro" id="IPR004330">
    <property type="entry name" value="FAR1_DNA_bnd_dom"/>
</dbReference>
<evidence type="ECO:0000313" key="3">
    <source>
        <dbReference type="Proteomes" id="UP000222542"/>
    </source>
</evidence>
<organism evidence="2 3">
    <name type="scientific">Capsicum annuum</name>
    <name type="common">Capsicum pepper</name>
    <dbReference type="NCBI Taxonomy" id="4072"/>
    <lineage>
        <taxon>Eukaryota</taxon>
        <taxon>Viridiplantae</taxon>
        <taxon>Streptophyta</taxon>
        <taxon>Embryophyta</taxon>
        <taxon>Tracheophyta</taxon>
        <taxon>Spermatophyta</taxon>
        <taxon>Magnoliopsida</taxon>
        <taxon>eudicotyledons</taxon>
        <taxon>Gunneridae</taxon>
        <taxon>Pentapetalae</taxon>
        <taxon>asterids</taxon>
        <taxon>lamiids</taxon>
        <taxon>Solanales</taxon>
        <taxon>Solanaceae</taxon>
        <taxon>Solanoideae</taxon>
        <taxon>Capsiceae</taxon>
        <taxon>Capsicum</taxon>
    </lineage>
</organism>
<name>A0A2G3AL52_CAPAN</name>
<dbReference type="PANTHER" id="PTHR46328:SF35">
    <property type="entry name" value="PROTEIN FAR1-RELATED SEQUENCE 5-LIKE"/>
    <property type="match status" value="1"/>
</dbReference>
<reference evidence="2 3" key="1">
    <citation type="journal article" date="2014" name="Nat. Genet.">
        <title>Genome sequence of the hot pepper provides insights into the evolution of pungency in Capsicum species.</title>
        <authorList>
            <person name="Kim S."/>
            <person name="Park M."/>
            <person name="Yeom S.I."/>
            <person name="Kim Y.M."/>
            <person name="Lee J.M."/>
            <person name="Lee H.A."/>
            <person name="Seo E."/>
            <person name="Choi J."/>
            <person name="Cheong K."/>
            <person name="Kim K.T."/>
            <person name="Jung K."/>
            <person name="Lee G.W."/>
            <person name="Oh S.K."/>
            <person name="Bae C."/>
            <person name="Kim S.B."/>
            <person name="Lee H.Y."/>
            <person name="Kim S.Y."/>
            <person name="Kim M.S."/>
            <person name="Kang B.C."/>
            <person name="Jo Y.D."/>
            <person name="Yang H.B."/>
            <person name="Jeong H.J."/>
            <person name="Kang W.H."/>
            <person name="Kwon J.K."/>
            <person name="Shin C."/>
            <person name="Lim J.Y."/>
            <person name="Park J.H."/>
            <person name="Huh J.H."/>
            <person name="Kim J.S."/>
            <person name="Kim B.D."/>
            <person name="Cohen O."/>
            <person name="Paran I."/>
            <person name="Suh M.C."/>
            <person name="Lee S.B."/>
            <person name="Kim Y.K."/>
            <person name="Shin Y."/>
            <person name="Noh S.J."/>
            <person name="Park J."/>
            <person name="Seo Y.S."/>
            <person name="Kwon S.Y."/>
            <person name="Kim H.A."/>
            <person name="Park J.M."/>
            <person name="Kim H.J."/>
            <person name="Choi S.B."/>
            <person name="Bosland P.W."/>
            <person name="Reeves G."/>
            <person name="Jo S.H."/>
            <person name="Lee B.W."/>
            <person name="Cho H.T."/>
            <person name="Choi H.S."/>
            <person name="Lee M.S."/>
            <person name="Yu Y."/>
            <person name="Do Choi Y."/>
            <person name="Park B.S."/>
            <person name="van Deynze A."/>
            <person name="Ashrafi H."/>
            <person name="Hill T."/>
            <person name="Kim W.T."/>
            <person name="Pai H.S."/>
            <person name="Ahn H.K."/>
            <person name="Yeam I."/>
            <person name="Giovannoni J.J."/>
            <person name="Rose J.K."/>
            <person name="Sorensen I."/>
            <person name="Lee S.J."/>
            <person name="Kim R.W."/>
            <person name="Choi I.Y."/>
            <person name="Choi B.S."/>
            <person name="Lim J.S."/>
            <person name="Lee Y.H."/>
            <person name="Choi D."/>
        </authorList>
    </citation>
    <scope>NUCLEOTIDE SEQUENCE [LARGE SCALE GENOMIC DNA]</scope>
    <source>
        <strain evidence="3">cv. CM334</strain>
    </source>
</reference>
<gene>
    <name evidence="2" type="ORF">T459_02843</name>
</gene>
<dbReference type="Gramene" id="PHT94961">
    <property type="protein sequence ID" value="PHT94961"/>
    <property type="gene ID" value="T459_02843"/>
</dbReference>
<evidence type="ECO:0000259" key="1">
    <source>
        <dbReference type="Pfam" id="PF03101"/>
    </source>
</evidence>
<keyword evidence="3" id="KW-1185">Reference proteome</keyword>
<dbReference type="EMBL" id="AYRZ02000001">
    <property type="protein sequence ID" value="PHT94961.1"/>
    <property type="molecule type" value="Genomic_DNA"/>
</dbReference>
<reference evidence="2 3" key="2">
    <citation type="journal article" date="2017" name="Genome Biol.">
        <title>New reference genome sequences of hot pepper reveal the massive evolution of plant disease-resistance genes by retroduplication.</title>
        <authorList>
            <person name="Kim S."/>
            <person name="Park J."/>
            <person name="Yeom S.I."/>
            <person name="Kim Y.M."/>
            <person name="Seo E."/>
            <person name="Kim K.T."/>
            <person name="Kim M.S."/>
            <person name="Lee J.M."/>
            <person name="Cheong K."/>
            <person name="Shin H.S."/>
            <person name="Kim S.B."/>
            <person name="Han K."/>
            <person name="Lee J."/>
            <person name="Park M."/>
            <person name="Lee H.A."/>
            <person name="Lee H.Y."/>
            <person name="Lee Y."/>
            <person name="Oh S."/>
            <person name="Lee J.H."/>
            <person name="Choi E."/>
            <person name="Choi E."/>
            <person name="Lee S.E."/>
            <person name="Jeon J."/>
            <person name="Kim H."/>
            <person name="Choi G."/>
            <person name="Song H."/>
            <person name="Lee J."/>
            <person name="Lee S.C."/>
            <person name="Kwon J.K."/>
            <person name="Lee H.Y."/>
            <person name="Koo N."/>
            <person name="Hong Y."/>
            <person name="Kim R.W."/>
            <person name="Kang W.H."/>
            <person name="Huh J.H."/>
            <person name="Kang B.C."/>
            <person name="Yang T.J."/>
            <person name="Lee Y.H."/>
            <person name="Bennetzen J.L."/>
            <person name="Choi D."/>
        </authorList>
    </citation>
    <scope>NUCLEOTIDE SEQUENCE [LARGE SCALE GENOMIC DNA]</scope>
    <source>
        <strain evidence="3">cv. CM334</strain>
    </source>
</reference>
<accession>A0A2G3AL52</accession>
<proteinExistence type="predicted"/>
<dbReference type="Proteomes" id="UP000222542">
    <property type="component" value="Unassembled WGS sequence"/>
</dbReference>
<protein>
    <recommendedName>
        <fullName evidence="1">FAR1 domain-containing protein</fullName>
    </recommendedName>
</protein>
<dbReference type="PANTHER" id="PTHR46328">
    <property type="entry name" value="FAR-RED IMPAIRED RESPONSIVE (FAR1) FAMILY PROTEIN-RELATED"/>
    <property type="match status" value="1"/>
</dbReference>
<dbReference type="STRING" id="4072.A0A2G3AL52"/>
<sequence>MKPNLINNHNNAERTYSEYQLCPKPGVNSESDSLHGNKYSYGGYAEGPDRYLETDDEDLQNLAYEEMNRSHQLIKNKYLSVSDGEEDHYRKDDVEEEKGPMYDDSYTEEQYTIGPVEGMYFRYVQTAFAFYKEHGRLTGFGVVKKSTKKVVGQLKYVTFGCDKCRKTMARNQSKRVHYKAWVNYQVMNDGSYIVTKVILEHNHEFEPALSHFFPSHRELSKTVKRSLVAHDITGLRPSKSIRLLEVEAGGPKRMRFTPKDCRNYIL</sequence>
<comment type="caution">
    <text evidence="2">The sequence shown here is derived from an EMBL/GenBank/DDBJ whole genome shotgun (WGS) entry which is preliminary data.</text>
</comment>
<feature type="domain" description="FAR1" evidence="1">
    <location>
        <begin position="130"/>
        <end position="206"/>
    </location>
</feature>
<dbReference type="AlphaFoldDB" id="A0A2G3AL52"/>
<evidence type="ECO:0000313" key="2">
    <source>
        <dbReference type="EMBL" id="PHT94961.1"/>
    </source>
</evidence>